<dbReference type="AlphaFoldDB" id="A0AA39I167"/>
<keyword evidence="2" id="KW-1185">Reference proteome</keyword>
<protein>
    <submittedName>
        <fullName evidence="1">Uncharacterized protein</fullName>
    </submittedName>
</protein>
<dbReference type="Proteomes" id="UP001175271">
    <property type="component" value="Unassembled WGS sequence"/>
</dbReference>
<sequence length="353" mass="40573">MALPPPIPRREDLLQKYHAVIQKYGSTMNPEILECLSSGLHYVENCTGFTTSGILSYLPVEIVDDIFSINIDIRRSTLCHVEGSFGQIASQDGKVVEVDIYGMYQLEDDDDYVYEPLNQMEIDRPTVLTEIHQLHGVRIERIDISSKKAALLTAEQVSHLKLALRGHYEELSMNFKKVVFEGSNRLAIEQFFSVVPSSLCTSLSLEHFPYTIKIKGVDAFLERFLTQRHDHRVFLCVYKFGHFSEKIGDLAMNLFLEDKMMSLALDPMYYKITTEKFKSVLQFLLTKARCDYYRIVIGIMSESEVREVLQIANVTKNQVYHLKYGDVKLEMVIEKRDPAGSHVQVELSRIQRA</sequence>
<name>A0AA39I167_9BILA</name>
<gene>
    <name evidence="1" type="ORF">QR680_011765</name>
</gene>
<organism evidence="1 2">
    <name type="scientific">Steinernema hermaphroditum</name>
    <dbReference type="NCBI Taxonomy" id="289476"/>
    <lineage>
        <taxon>Eukaryota</taxon>
        <taxon>Metazoa</taxon>
        <taxon>Ecdysozoa</taxon>
        <taxon>Nematoda</taxon>
        <taxon>Chromadorea</taxon>
        <taxon>Rhabditida</taxon>
        <taxon>Tylenchina</taxon>
        <taxon>Panagrolaimomorpha</taxon>
        <taxon>Strongyloidoidea</taxon>
        <taxon>Steinernematidae</taxon>
        <taxon>Steinernema</taxon>
    </lineage>
</organism>
<accession>A0AA39I167</accession>
<dbReference type="EMBL" id="JAUCMV010000002">
    <property type="protein sequence ID" value="KAK0415091.1"/>
    <property type="molecule type" value="Genomic_DNA"/>
</dbReference>
<proteinExistence type="predicted"/>
<reference evidence="1" key="1">
    <citation type="submission" date="2023-06" db="EMBL/GenBank/DDBJ databases">
        <title>Genomic analysis of the entomopathogenic nematode Steinernema hermaphroditum.</title>
        <authorList>
            <person name="Schwarz E.M."/>
            <person name="Heppert J.K."/>
            <person name="Baniya A."/>
            <person name="Schwartz H.T."/>
            <person name="Tan C.-H."/>
            <person name="Antoshechkin I."/>
            <person name="Sternberg P.W."/>
            <person name="Goodrich-Blair H."/>
            <person name="Dillman A.R."/>
        </authorList>
    </citation>
    <scope>NUCLEOTIDE SEQUENCE</scope>
    <source>
        <strain evidence="1">PS9179</strain>
        <tissue evidence="1">Whole animal</tissue>
    </source>
</reference>
<comment type="caution">
    <text evidence="1">The sequence shown here is derived from an EMBL/GenBank/DDBJ whole genome shotgun (WGS) entry which is preliminary data.</text>
</comment>
<evidence type="ECO:0000313" key="2">
    <source>
        <dbReference type="Proteomes" id="UP001175271"/>
    </source>
</evidence>
<evidence type="ECO:0000313" key="1">
    <source>
        <dbReference type="EMBL" id="KAK0415091.1"/>
    </source>
</evidence>